<dbReference type="Gene3D" id="3.90.1210.10">
    <property type="entry name" value="Antifreeze-like/N-acetylneuraminic acid synthase C-terminal domain"/>
    <property type="match status" value="1"/>
</dbReference>
<dbReference type="Pfam" id="PF16976">
    <property type="entry name" value="RcpC"/>
    <property type="match status" value="1"/>
</dbReference>
<protein>
    <submittedName>
        <fullName evidence="3">Putative pilus assembly protein</fullName>
    </submittedName>
</protein>
<feature type="region of interest" description="Disordered" evidence="1">
    <location>
        <begin position="188"/>
        <end position="207"/>
    </location>
</feature>
<dbReference type="Proteomes" id="UP000000653">
    <property type="component" value="Chromosome"/>
</dbReference>
<dbReference type="SMART" id="SM00858">
    <property type="entry name" value="SAF"/>
    <property type="match status" value="1"/>
</dbReference>
<dbReference type="BioCyc" id="PAER208963:G1G74-4717-MONOMER"/>
<proteinExistence type="predicted"/>
<dbReference type="AlphaFoldDB" id="A0A0H2ZGM9"/>
<dbReference type="InterPro" id="IPR013974">
    <property type="entry name" value="SAF"/>
</dbReference>
<evidence type="ECO:0000259" key="2">
    <source>
        <dbReference type="SMART" id="SM00858"/>
    </source>
</evidence>
<dbReference type="RefSeq" id="WP_003141189.1">
    <property type="nucleotide sequence ID" value="NC_008463.1"/>
</dbReference>
<reference evidence="3 4" key="1">
    <citation type="journal article" date="2006" name="Genome Biol.">
        <title>Genomic analysis reveals that Pseudomonas aeruginosa virulence is combinatorial.</title>
        <authorList>
            <person name="Lee D.G."/>
            <person name="Urbach J.M."/>
            <person name="Wu G."/>
            <person name="Liberati N.T."/>
            <person name="Feinbaum R.L."/>
            <person name="Miyata S."/>
            <person name="Diggins L.T."/>
            <person name="He J."/>
            <person name="Saucier M."/>
            <person name="Deziel E."/>
            <person name="Friedman L."/>
            <person name="Li L."/>
            <person name="Grills G."/>
            <person name="Montgomery K."/>
            <person name="Kucherlapati R."/>
            <person name="Rahme L.G."/>
            <person name="Ausubel F.M."/>
        </authorList>
    </citation>
    <scope>NUCLEOTIDE SEQUENCE [LARGE SCALE GENOMIC DNA]</scope>
    <source>
        <strain evidence="3 4">UCBPP-PA14</strain>
    </source>
</reference>
<accession>A0A0H2ZGM9</accession>
<feature type="compositionally biased region" description="Basic and acidic residues" evidence="1">
    <location>
        <begin position="192"/>
        <end position="204"/>
    </location>
</feature>
<evidence type="ECO:0000313" key="4">
    <source>
        <dbReference type="Proteomes" id="UP000000653"/>
    </source>
</evidence>
<dbReference type="Pfam" id="PF08666">
    <property type="entry name" value="SAF"/>
    <property type="match status" value="1"/>
</dbReference>
<gene>
    <name evidence="3" type="ordered locus">PA14_55930</name>
</gene>
<dbReference type="HOGENOM" id="CLU_057068_0_0_6"/>
<name>A0A0H2ZGM9_PSEAB</name>
<dbReference type="InterPro" id="IPR031571">
    <property type="entry name" value="RcpC_dom"/>
</dbReference>
<dbReference type="NCBIfam" id="TIGR03177">
    <property type="entry name" value="pilus_cpaB"/>
    <property type="match status" value="1"/>
</dbReference>
<organism evidence="3 4">
    <name type="scientific">Pseudomonas aeruginosa (strain UCBPP-PA14)</name>
    <dbReference type="NCBI Taxonomy" id="208963"/>
    <lineage>
        <taxon>Bacteria</taxon>
        <taxon>Pseudomonadati</taxon>
        <taxon>Pseudomonadota</taxon>
        <taxon>Gammaproteobacteria</taxon>
        <taxon>Pseudomonadales</taxon>
        <taxon>Pseudomonadaceae</taxon>
        <taxon>Pseudomonas</taxon>
    </lineage>
</organism>
<dbReference type="InterPro" id="IPR017592">
    <property type="entry name" value="Pilus_assmbl_Flp-typ_CpaB"/>
</dbReference>
<dbReference type="CDD" id="cd11614">
    <property type="entry name" value="SAF_CpaB_FlgA_like"/>
    <property type="match status" value="1"/>
</dbReference>
<evidence type="ECO:0000256" key="1">
    <source>
        <dbReference type="SAM" id="MobiDB-lite"/>
    </source>
</evidence>
<sequence length="303" mass="31805">MNSKVLMALAGLLLLGAVLLGYLGVSIGRAPSNAHAPSVAPASAAVDASLEKLERKPVLVASRDLPALAVIGKDDLSVERLRTAPVGSYDRPEALLGKRVWVAVPAGSILSAATLEPGGPLARTIRPDERAMAIAVDEVVGGGGFVLPGDYVDVMLFVRDERDGESTPLAQLVLPGVRVLTYGERIAVGSDGQDRSNQEKDPRPPRTAVLAVPEDGVARLMLASQAGSLRLAIRSKDEELYRREQEGALLQASLGAPSAVLSLDQLLERRKPTAPSVRSTAPRVPVANGVTVYRGSAMTHEAP</sequence>
<feature type="domain" description="SAF" evidence="2">
    <location>
        <begin position="56"/>
        <end position="116"/>
    </location>
</feature>
<evidence type="ECO:0000313" key="3">
    <source>
        <dbReference type="EMBL" id="ABJ13575.1"/>
    </source>
</evidence>
<dbReference type="EMBL" id="CP000438">
    <property type="protein sequence ID" value="ABJ13575.1"/>
    <property type="molecule type" value="Genomic_DNA"/>
</dbReference>
<dbReference type="KEGG" id="pau:PA14_55930"/>